<comment type="caution">
    <text evidence="2">The sequence shown here is derived from an EMBL/GenBank/DDBJ whole genome shotgun (WGS) entry which is preliminary data.</text>
</comment>
<gene>
    <name evidence="2" type="ORF">HSACCH_01335</name>
</gene>
<feature type="transmembrane region" description="Helical" evidence="1">
    <location>
        <begin position="144"/>
        <end position="164"/>
    </location>
</feature>
<feature type="transmembrane region" description="Helical" evidence="1">
    <location>
        <begin position="196"/>
        <end position="216"/>
    </location>
</feature>
<dbReference type="InParanoid" id="M5EEF1"/>
<protein>
    <submittedName>
        <fullName evidence="2">Multitransmembrane protein-like</fullName>
    </submittedName>
</protein>
<evidence type="ECO:0000313" key="3">
    <source>
        <dbReference type="Proteomes" id="UP000012063"/>
    </source>
</evidence>
<name>M5EEF1_9FIRM</name>
<feature type="transmembrane region" description="Helical" evidence="1">
    <location>
        <begin position="296"/>
        <end position="319"/>
    </location>
</feature>
<dbReference type="RefSeq" id="WP_005488779.1">
    <property type="nucleotide sequence ID" value="NZ_CAUI01000015.1"/>
</dbReference>
<evidence type="ECO:0000313" key="2">
    <source>
        <dbReference type="EMBL" id="CCU79436.1"/>
    </source>
</evidence>
<dbReference type="eggNOG" id="COG5438">
    <property type="taxonomic scope" value="Bacteria"/>
</dbReference>
<proteinExistence type="predicted"/>
<feature type="transmembrane region" description="Helical" evidence="1">
    <location>
        <begin position="7"/>
        <end position="26"/>
    </location>
</feature>
<sequence length="380" mass="42167">MKSKKIKAIIFIIIITASLSFLFYNLSFQPDTRELRAVVKEVNDSEISGSGVQKFGRQLVQVEIKEGKFKGETFNASNHLIGNFAWDYRFSEGDEILVAISETESGEIRAVIALDIYRQGWILVLLALFIILLLLYARYIGLKALFSFIGSIIIIWKVLVPGLLNGLNPLLFTTFVLIILSALILFSIAGFTKKGLAAFFGTSLSLLITIILTIFFGNKLALDGMSAPYVGEMLAAGYFNLNVRDIFYAAVVIGASGAAMDIAMDMSTTIKELKEKRPDMEMKDLIKSGFNVGSDVIGTMTTTLLLAYAGGYLTLMMAFMTRTTTLRRIFNLRIIVSEILRTIVGSIGLVIVAPITTIFAAWLYSREFKLKDIKDKFLKN</sequence>
<dbReference type="InterPro" id="IPR012507">
    <property type="entry name" value="YibE_F"/>
</dbReference>
<keyword evidence="3" id="KW-1185">Reference proteome</keyword>
<dbReference type="PANTHER" id="PTHR41771">
    <property type="entry name" value="MEMBRANE PROTEIN-RELATED"/>
    <property type="match status" value="1"/>
</dbReference>
<dbReference type="AlphaFoldDB" id="M5EEF1"/>
<feature type="transmembrane region" description="Helical" evidence="1">
    <location>
        <begin position="120"/>
        <end position="137"/>
    </location>
</feature>
<accession>M5EEF1</accession>
<evidence type="ECO:0000256" key="1">
    <source>
        <dbReference type="SAM" id="Phobius"/>
    </source>
</evidence>
<keyword evidence="1" id="KW-0472">Membrane</keyword>
<dbReference type="PANTHER" id="PTHR41771:SF1">
    <property type="entry name" value="MEMBRANE PROTEIN"/>
    <property type="match status" value="1"/>
</dbReference>
<feature type="transmembrane region" description="Helical" evidence="1">
    <location>
        <begin position="170"/>
        <end position="189"/>
    </location>
</feature>
<feature type="transmembrane region" description="Helical" evidence="1">
    <location>
        <begin position="246"/>
        <end position="264"/>
    </location>
</feature>
<organism evidence="2 3">
    <name type="scientific">Halanaerobium saccharolyticum subsp. saccharolyticum DSM 6643</name>
    <dbReference type="NCBI Taxonomy" id="1293054"/>
    <lineage>
        <taxon>Bacteria</taxon>
        <taxon>Bacillati</taxon>
        <taxon>Bacillota</taxon>
        <taxon>Clostridia</taxon>
        <taxon>Halanaerobiales</taxon>
        <taxon>Halanaerobiaceae</taxon>
        <taxon>Halanaerobium</taxon>
    </lineage>
</organism>
<dbReference type="Pfam" id="PF07907">
    <property type="entry name" value="YibE_F"/>
    <property type="match status" value="1"/>
</dbReference>
<keyword evidence="1" id="KW-1133">Transmembrane helix</keyword>
<dbReference type="EMBL" id="CAUI01000015">
    <property type="protein sequence ID" value="CCU79436.1"/>
    <property type="molecule type" value="Genomic_DNA"/>
</dbReference>
<reference evidence="3" key="1">
    <citation type="journal article" date="2013" name="Genome Announc.">
        <title>Genome Sequence of Halanaerobium saccharolyticum subsp. saccharolyticum Strain DSM 6643T, a Halophilic Hydrogen-Producing Bacterium.</title>
        <authorList>
            <person name="Kivisto A."/>
            <person name="Larjo A."/>
            <person name="Ciranna A."/>
            <person name="Santala V."/>
            <person name="Roos C."/>
            <person name="Karp M."/>
        </authorList>
    </citation>
    <scope>NUCLEOTIDE SEQUENCE [LARGE SCALE GENOMIC DNA]</scope>
    <source>
        <strain evidence="3">DSM 6643</strain>
    </source>
</reference>
<dbReference type="Proteomes" id="UP000012063">
    <property type="component" value="Unassembled WGS sequence"/>
</dbReference>
<feature type="transmembrane region" description="Helical" evidence="1">
    <location>
        <begin position="339"/>
        <end position="364"/>
    </location>
</feature>
<dbReference type="OrthoDB" id="5753718at2"/>
<keyword evidence="1" id="KW-0812">Transmembrane</keyword>
<dbReference type="STRING" id="1293054.HSACCH_01335"/>